<reference evidence="1" key="2">
    <citation type="journal article" date="2015" name="Fish Shellfish Immunol.">
        <title>Early steps in the European eel (Anguilla anguilla)-Vibrio vulnificus interaction in the gills: Role of the RtxA13 toxin.</title>
        <authorList>
            <person name="Callol A."/>
            <person name="Pajuelo D."/>
            <person name="Ebbesson L."/>
            <person name="Teles M."/>
            <person name="MacKenzie S."/>
            <person name="Amaro C."/>
        </authorList>
    </citation>
    <scope>NUCLEOTIDE SEQUENCE</scope>
</reference>
<protein>
    <submittedName>
        <fullName evidence="1">Uncharacterized protein</fullName>
    </submittedName>
</protein>
<dbReference type="AlphaFoldDB" id="A0A0E9VEV5"/>
<sequence>MLAGLERMNSGIENSTFPLRSTVTGQYRLHVC</sequence>
<accession>A0A0E9VEV5</accession>
<evidence type="ECO:0000313" key="1">
    <source>
        <dbReference type="EMBL" id="JAH76664.1"/>
    </source>
</evidence>
<organism evidence="1">
    <name type="scientific">Anguilla anguilla</name>
    <name type="common">European freshwater eel</name>
    <name type="synonym">Muraena anguilla</name>
    <dbReference type="NCBI Taxonomy" id="7936"/>
    <lineage>
        <taxon>Eukaryota</taxon>
        <taxon>Metazoa</taxon>
        <taxon>Chordata</taxon>
        <taxon>Craniata</taxon>
        <taxon>Vertebrata</taxon>
        <taxon>Euteleostomi</taxon>
        <taxon>Actinopterygii</taxon>
        <taxon>Neopterygii</taxon>
        <taxon>Teleostei</taxon>
        <taxon>Anguilliformes</taxon>
        <taxon>Anguillidae</taxon>
        <taxon>Anguilla</taxon>
    </lineage>
</organism>
<reference evidence="1" key="1">
    <citation type="submission" date="2014-11" db="EMBL/GenBank/DDBJ databases">
        <authorList>
            <person name="Amaro Gonzalez C."/>
        </authorList>
    </citation>
    <scope>NUCLEOTIDE SEQUENCE</scope>
</reference>
<name>A0A0E9VEV5_ANGAN</name>
<dbReference type="EMBL" id="GBXM01031913">
    <property type="protein sequence ID" value="JAH76664.1"/>
    <property type="molecule type" value="Transcribed_RNA"/>
</dbReference>
<proteinExistence type="predicted"/>